<reference evidence="1" key="2">
    <citation type="journal article" date="2015" name="Fish Shellfish Immunol.">
        <title>Early steps in the European eel (Anguilla anguilla)-Vibrio vulnificus interaction in the gills: Role of the RtxA13 toxin.</title>
        <authorList>
            <person name="Callol A."/>
            <person name="Pajuelo D."/>
            <person name="Ebbesson L."/>
            <person name="Teles M."/>
            <person name="MacKenzie S."/>
            <person name="Amaro C."/>
        </authorList>
    </citation>
    <scope>NUCLEOTIDE SEQUENCE</scope>
</reference>
<evidence type="ECO:0000313" key="1">
    <source>
        <dbReference type="EMBL" id="JAH63366.1"/>
    </source>
</evidence>
<protein>
    <submittedName>
        <fullName evidence="1">Uncharacterized protein</fullName>
    </submittedName>
</protein>
<accession>A0A0E9UC08</accession>
<sequence length="15" mass="1729">MILSFRKSCTVELCV</sequence>
<organism evidence="1">
    <name type="scientific">Anguilla anguilla</name>
    <name type="common">European freshwater eel</name>
    <name type="synonym">Muraena anguilla</name>
    <dbReference type="NCBI Taxonomy" id="7936"/>
    <lineage>
        <taxon>Eukaryota</taxon>
        <taxon>Metazoa</taxon>
        <taxon>Chordata</taxon>
        <taxon>Craniata</taxon>
        <taxon>Vertebrata</taxon>
        <taxon>Euteleostomi</taxon>
        <taxon>Actinopterygii</taxon>
        <taxon>Neopterygii</taxon>
        <taxon>Teleostei</taxon>
        <taxon>Anguilliformes</taxon>
        <taxon>Anguillidae</taxon>
        <taxon>Anguilla</taxon>
    </lineage>
</organism>
<dbReference type="EMBL" id="GBXM01045211">
    <property type="protein sequence ID" value="JAH63366.1"/>
    <property type="molecule type" value="Transcribed_RNA"/>
</dbReference>
<reference evidence="1" key="1">
    <citation type="submission" date="2014-11" db="EMBL/GenBank/DDBJ databases">
        <authorList>
            <person name="Amaro Gonzalez C."/>
        </authorList>
    </citation>
    <scope>NUCLEOTIDE SEQUENCE</scope>
</reference>
<name>A0A0E9UC08_ANGAN</name>
<proteinExistence type="predicted"/>